<dbReference type="EMBL" id="SMYO01000007">
    <property type="protein sequence ID" value="TDK60332.1"/>
    <property type="molecule type" value="Genomic_DNA"/>
</dbReference>
<evidence type="ECO:0000313" key="4">
    <source>
        <dbReference type="Proteomes" id="UP001178888"/>
    </source>
</evidence>
<dbReference type="Proteomes" id="UP000295132">
    <property type="component" value="Unassembled WGS sequence"/>
</dbReference>
<gene>
    <name evidence="2" type="ORF">E2K98_16645</name>
    <name evidence="1" type="ORF">RCG21_24145</name>
</gene>
<reference evidence="1" key="2">
    <citation type="submission" date="2023-08" db="EMBL/GenBank/DDBJ databases">
        <title>Nitrogen cycling bacteria in agricultural field soils.</title>
        <authorList>
            <person name="Jang J."/>
        </authorList>
    </citation>
    <scope>NUCLEOTIDE SEQUENCE</scope>
    <source>
        <strain evidence="1">PS3-36</strain>
    </source>
</reference>
<dbReference type="GO" id="GO:0008270">
    <property type="term" value="F:zinc ion binding"/>
    <property type="evidence" value="ECO:0007669"/>
    <property type="project" value="UniProtKB-KW"/>
</dbReference>
<comment type="caution">
    <text evidence="2">The sequence shown here is derived from an EMBL/GenBank/DDBJ whole genome shotgun (WGS) entry which is preliminary data.</text>
</comment>
<evidence type="ECO:0000313" key="2">
    <source>
        <dbReference type="EMBL" id="TDK60332.1"/>
    </source>
</evidence>
<keyword evidence="2" id="KW-0479">Metal-binding</keyword>
<evidence type="ECO:0000313" key="1">
    <source>
        <dbReference type="EMBL" id="MDQ6599391.1"/>
    </source>
</evidence>
<dbReference type="Proteomes" id="UP001178888">
    <property type="component" value="Unassembled WGS sequence"/>
</dbReference>
<dbReference type="AlphaFoldDB" id="A0A4R5VRL0"/>
<evidence type="ECO:0000313" key="3">
    <source>
        <dbReference type="Proteomes" id="UP000295132"/>
    </source>
</evidence>
<keyword evidence="4" id="KW-1185">Reference proteome</keyword>
<name>A0A4R5VRL0_9BACI</name>
<dbReference type="RefSeq" id="WP_133336023.1">
    <property type="nucleotide sequence ID" value="NZ_JAVGVR010000001.1"/>
</dbReference>
<dbReference type="EMBL" id="JAVGVR010000001">
    <property type="protein sequence ID" value="MDQ6599391.1"/>
    <property type="molecule type" value="Genomic_DNA"/>
</dbReference>
<dbReference type="Pfam" id="PF10782">
    <property type="entry name" value="zf-C2HCIx2C"/>
    <property type="match status" value="1"/>
</dbReference>
<proteinExistence type="predicted"/>
<sequence length="61" mass="6997">MKGSARKEVLTHVETLMAQYCEGCFLHRQLIKDGGRRRAHQFCISQCTIGEQIKEFGKKLS</sequence>
<accession>A0A4R5VRL0</accession>
<reference evidence="2 3" key="1">
    <citation type="submission" date="2019-03" db="EMBL/GenBank/DDBJ databases">
        <title>Bacillus niacini sp. nov. a Nicotinate-Metabolizing Mesophile Isolated from Soil.</title>
        <authorList>
            <person name="Zhang G."/>
        </authorList>
    </citation>
    <scope>NUCLEOTIDE SEQUENCE [LARGE SCALE GENOMIC DNA]</scope>
    <source>
        <strain evidence="2 3">WN066</strain>
    </source>
</reference>
<dbReference type="InterPro" id="IPR019718">
    <property type="entry name" value="DUF2602"/>
</dbReference>
<protein>
    <submittedName>
        <fullName evidence="2">Zinc-finger domain-containing protein</fullName>
    </submittedName>
</protein>
<organism evidence="2 3">
    <name type="scientific">Bacillus salipaludis</name>
    <dbReference type="NCBI Taxonomy" id="2547811"/>
    <lineage>
        <taxon>Bacteria</taxon>
        <taxon>Bacillati</taxon>
        <taxon>Bacillota</taxon>
        <taxon>Bacilli</taxon>
        <taxon>Bacillales</taxon>
        <taxon>Bacillaceae</taxon>
        <taxon>Bacillus</taxon>
    </lineage>
</organism>
<keyword evidence="2" id="KW-0862">Zinc</keyword>
<keyword evidence="2" id="KW-0863">Zinc-finger</keyword>